<evidence type="ECO:0000313" key="8">
    <source>
        <dbReference type="Proteomes" id="UP000815698"/>
    </source>
</evidence>
<evidence type="ECO:0000256" key="2">
    <source>
        <dbReference type="ARBA" id="ARBA00022741"/>
    </source>
</evidence>
<dbReference type="Pfam" id="PF02734">
    <property type="entry name" value="Dak2"/>
    <property type="match status" value="1"/>
</dbReference>
<accession>A0ABM6PQ99</accession>
<dbReference type="Proteomes" id="UP000815698">
    <property type="component" value="Chromosome"/>
</dbReference>
<dbReference type="InterPro" id="IPR050861">
    <property type="entry name" value="Dihydroxyacetone_Kinase"/>
</dbReference>
<keyword evidence="2" id="KW-0547">Nucleotide-binding</keyword>
<evidence type="ECO:0000256" key="3">
    <source>
        <dbReference type="ARBA" id="ARBA00022777"/>
    </source>
</evidence>
<feature type="domain" description="DhaK" evidence="6">
    <location>
        <begin position="20"/>
        <end position="342"/>
    </location>
</feature>
<dbReference type="InterPro" id="IPR036117">
    <property type="entry name" value="DhaL_dom_sf"/>
</dbReference>
<keyword evidence="3 7" id="KW-0418">Kinase</keyword>
<gene>
    <name evidence="7" type="ORF">COP05_10765</name>
</gene>
<dbReference type="PANTHER" id="PTHR28629">
    <property type="entry name" value="TRIOKINASE/FMN CYCLASE"/>
    <property type="match status" value="1"/>
</dbReference>
<dbReference type="GO" id="GO:0016301">
    <property type="term" value="F:kinase activity"/>
    <property type="evidence" value="ECO:0007669"/>
    <property type="project" value="UniProtKB-KW"/>
</dbReference>
<dbReference type="PANTHER" id="PTHR28629:SF4">
    <property type="entry name" value="TRIOKINASE_FMN CYCLASE"/>
    <property type="match status" value="1"/>
</dbReference>
<evidence type="ECO:0000313" key="7">
    <source>
        <dbReference type="EMBL" id="ATH97488.1"/>
    </source>
</evidence>
<evidence type="ECO:0000259" key="5">
    <source>
        <dbReference type="PROSITE" id="PS51480"/>
    </source>
</evidence>
<sequence length="580" mass="59227">MRAPAHNNHRRFPVPAFYSESASPSFYALTAIAAAAGDSIALSRDPYFVSATKPAPERTVALVSGGGAGHEPMHAGFVGRGGLDAAVPGEVFTSPHSRQIFEASRAVAKSGGVLHIVKNYTGDCINFNIAAERLAAEGIECAQVLVDDDLGTDAGAVGRRGIAGTTLVEKVLGAAADSGPSLAELKELGDAVVAATRSLSVARRAHTSPGADQLAFDVNAGELEYGVGIHGESAKETIEQPTLEELTQRMVSELREALAEKLETSAGALLFVNGLGGLAPLELLHIQAAAHEALVDAGVNVRIAFSGNYTTALDMAGFSLTLTALNEEWVEYVCAPHDTVALPSPRLLPDDFDVRAGRKAENAGEGNGEHEASAGAKQASEWLNRFVETLAHSRAALDEIDQKAGDGDVGTNLANAAKATLAHASGADADLASDLNSIAEGFLNDTGGSSGPLFGLAFQEIAAAAKSGTSLVEGVKEARAAVTRVGGAEPGDRTIVDVLEAVASSGAEDLDAAAIAAGIDGAESTKDMSSGRGRSSYLGDRVLGTPDPGALGMALALALIAEGAGANVEAERERLAALIS</sequence>
<dbReference type="InterPro" id="IPR004006">
    <property type="entry name" value="DhaK_dom"/>
</dbReference>
<evidence type="ECO:0000259" key="6">
    <source>
        <dbReference type="PROSITE" id="PS51481"/>
    </source>
</evidence>
<evidence type="ECO:0000256" key="4">
    <source>
        <dbReference type="ARBA" id="ARBA00022840"/>
    </source>
</evidence>
<dbReference type="Pfam" id="PF02733">
    <property type="entry name" value="Dak1"/>
    <property type="match status" value="1"/>
</dbReference>
<dbReference type="PROSITE" id="PS51480">
    <property type="entry name" value="DHAL"/>
    <property type="match status" value="1"/>
</dbReference>
<reference evidence="7 8" key="1">
    <citation type="journal article" date="2016" name="Int. J. Syst. Evol. Microbiol.">
        <title>Dermabacter jinjuensis sp. nov., a novel species of the genus Dermabacter isolated from a clinical specimen.</title>
        <authorList>
            <person name="Park Y.K."/>
            <person name="Lee K.M."/>
            <person name="Lee W.K."/>
            <person name="Cho M.J."/>
            <person name="Lee H.S."/>
            <person name="Cho Y.G."/>
            <person name="Lee Y.C."/>
            <person name="Lee W.K."/>
            <person name="Seong W.K."/>
            <person name="Hwang K.J."/>
        </authorList>
    </citation>
    <scope>NUCLEOTIDE SEQUENCE [LARGE SCALE GENOMIC DNA]</scope>
    <source>
        <strain evidence="7 8">32T</strain>
    </source>
</reference>
<dbReference type="SUPFAM" id="SSF82549">
    <property type="entry name" value="DAK1/DegV-like"/>
    <property type="match status" value="1"/>
</dbReference>
<dbReference type="PROSITE" id="PS51481">
    <property type="entry name" value="DHAK"/>
    <property type="match status" value="1"/>
</dbReference>
<feature type="domain" description="DhaL" evidence="5">
    <location>
        <begin position="377"/>
        <end position="562"/>
    </location>
</feature>
<dbReference type="SUPFAM" id="SSF101473">
    <property type="entry name" value="DhaL-like"/>
    <property type="match status" value="1"/>
</dbReference>
<keyword evidence="4" id="KW-0067">ATP-binding</keyword>
<dbReference type="Gene3D" id="1.25.40.340">
    <property type="match status" value="1"/>
</dbReference>
<dbReference type="SMART" id="SM01120">
    <property type="entry name" value="Dak2"/>
    <property type="match status" value="1"/>
</dbReference>
<keyword evidence="8" id="KW-1185">Reference proteome</keyword>
<dbReference type="Gene3D" id="3.30.1180.20">
    <property type="entry name" value="Dihydroxyacetone kinase, domain 2"/>
    <property type="match status" value="1"/>
</dbReference>
<proteinExistence type="predicted"/>
<dbReference type="Gene3D" id="3.40.50.10440">
    <property type="entry name" value="Dihydroxyacetone kinase, domain 1"/>
    <property type="match status" value="1"/>
</dbReference>
<name>A0ABM6PQ99_9MICO</name>
<keyword evidence="1" id="KW-0808">Transferase</keyword>
<organism evidence="7 8">
    <name type="scientific">Dermabacter jinjuensis</name>
    <dbReference type="NCBI Taxonomy" id="1667168"/>
    <lineage>
        <taxon>Bacteria</taxon>
        <taxon>Bacillati</taxon>
        <taxon>Actinomycetota</taxon>
        <taxon>Actinomycetes</taxon>
        <taxon>Micrococcales</taxon>
        <taxon>Dermabacteraceae</taxon>
        <taxon>Dermabacter</taxon>
    </lineage>
</organism>
<protein>
    <submittedName>
        <fullName evidence="7">Glycerol kinase</fullName>
    </submittedName>
</protein>
<evidence type="ECO:0000256" key="1">
    <source>
        <dbReference type="ARBA" id="ARBA00022679"/>
    </source>
</evidence>
<dbReference type="InterPro" id="IPR004007">
    <property type="entry name" value="DhaL_dom"/>
</dbReference>
<dbReference type="EMBL" id="CP023482">
    <property type="protein sequence ID" value="ATH97488.1"/>
    <property type="molecule type" value="Genomic_DNA"/>
</dbReference>